<gene>
    <name evidence="2" type="ORF">KP509_01G012700</name>
</gene>
<evidence type="ECO:0000313" key="2">
    <source>
        <dbReference type="EMBL" id="KAH7445519.1"/>
    </source>
</evidence>
<dbReference type="AlphaFoldDB" id="A0A8T2VM37"/>
<protein>
    <submittedName>
        <fullName evidence="2">Uncharacterized protein</fullName>
    </submittedName>
</protein>
<comment type="caution">
    <text evidence="2">The sequence shown here is derived from an EMBL/GenBank/DDBJ whole genome shotgun (WGS) entry which is preliminary data.</text>
</comment>
<organism evidence="2 3">
    <name type="scientific">Ceratopteris richardii</name>
    <name type="common">Triangle waterfern</name>
    <dbReference type="NCBI Taxonomy" id="49495"/>
    <lineage>
        <taxon>Eukaryota</taxon>
        <taxon>Viridiplantae</taxon>
        <taxon>Streptophyta</taxon>
        <taxon>Embryophyta</taxon>
        <taxon>Tracheophyta</taxon>
        <taxon>Polypodiopsida</taxon>
        <taxon>Polypodiidae</taxon>
        <taxon>Polypodiales</taxon>
        <taxon>Pteridineae</taxon>
        <taxon>Pteridaceae</taxon>
        <taxon>Parkerioideae</taxon>
        <taxon>Ceratopteris</taxon>
    </lineage>
</organism>
<dbReference type="EMBL" id="CM035406">
    <property type="protein sequence ID" value="KAH7445519.1"/>
    <property type="molecule type" value="Genomic_DNA"/>
</dbReference>
<feature type="region of interest" description="Disordered" evidence="1">
    <location>
        <begin position="104"/>
        <end position="123"/>
    </location>
</feature>
<reference evidence="2" key="1">
    <citation type="submission" date="2021-08" db="EMBL/GenBank/DDBJ databases">
        <title>WGS assembly of Ceratopteris richardii.</title>
        <authorList>
            <person name="Marchant D.B."/>
            <person name="Chen G."/>
            <person name="Jenkins J."/>
            <person name="Shu S."/>
            <person name="Leebens-Mack J."/>
            <person name="Grimwood J."/>
            <person name="Schmutz J."/>
            <person name="Soltis P."/>
            <person name="Soltis D."/>
            <person name="Chen Z.-H."/>
        </authorList>
    </citation>
    <scope>NUCLEOTIDE SEQUENCE</scope>
    <source>
        <strain evidence="2">Whitten #5841</strain>
        <tissue evidence="2">Leaf</tissue>
    </source>
</reference>
<keyword evidence="3" id="KW-1185">Reference proteome</keyword>
<proteinExistence type="predicted"/>
<sequence>MSVEFGIRPVSEPRKSTDEEGEVIVVQVVRPLGYASGGLRVTEGLGMGSYAAGVHGLVGSMQVDWVGKVGSENMEVNSAYDKSPKVSYEENWSRLWSGPWSTESLGGPRAWSADKRLQEEASKGEKGPIQYKVAYPRRVCDTVSERKRSVLPLDLAFCCMHANVNGPFPLLFGQLCTPKATHLAFQDSGQVEHL</sequence>
<accession>A0A8T2VM37</accession>
<dbReference type="Proteomes" id="UP000825935">
    <property type="component" value="Chromosome 1"/>
</dbReference>
<evidence type="ECO:0000313" key="3">
    <source>
        <dbReference type="Proteomes" id="UP000825935"/>
    </source>
</evidence>
<feature type="compositionally biased region" description="Basic and acidic residues" evidence="1">
    <location>
        <begin position="112"/>
        <end position="123"/>
    </location>
</feature>
<name>A0A8T2VM37_CERRI</name>
<evidence type="ECO:0000256" key="1">
    <source>
        <dbReference type="SAM" id="MobiDB-lite"/>
    </source>
</evidence>